<evidence type="ECO:0008006" key="3">
    <source>
        <dbReference type="Google" id="ProtNLM"/>
    </source>
</evidence>
<keyword evidence="2" id="KW-1185">Reference proteome</keyword>
<dbReference type="STRING" id="1121899.GCA_000430025_02276"/>
<dbReference type="Gene3D" id="1.25.40.10">
    <property type="entry name" value="Tetratricopeptide repeat domain"/>
    <property type="match status" value="1"/>
</dbReference>
<gene>
    <name evidence="1" type="ORF">Q764_10310</name>
</gene>
<name>A0A0A2MBZ7_9FLAO</name>
<dbReference type="SUPFAM" id="SSF48452">
    <property type="entry name" value="TPR-like"/>
    <property type="match status" value="1"/>
</dbReference>
<accession>A0A0A2MBZ7</accession>
<dbReference type="EMBL" id="JRLW01000013">
    <property type="protein sequence ID" value="KGO88988.1"/>
    <property type="molecule type" value="Genomic_DNA"/>
</dbReference>
<protein>
    <recommendedName>
        <fullName evidence="3">Tetratricopeptide repeat protein</fullName>
    </recommendedName>
</protein>
<evidence type="ECO:0000313" key="1">
    <source>
        <dbReference type="EMBL" id="KGO88988.1"/>
    </source>
</evidence>
<organism evidence="1 2">
    <name type="scientific">Flavobacterium suncheonense GH29-5 = DSM 17707</name>
    <dbReference type="NCBI Taxonomy" id="1121899"/>
    <lineage>
        <taxon>Bacteria</taxon>
        <taxon>Pseudomonadati</taxon>
        <taxon>Bacteroidota</taxon>
        <taxon>Flavobacteriia</taxon>
        <taxon>Flavobacteriales</taxon>
        <taxon>Flavobacteriaceae</taxon>
        <taxon>Flavobacterium</taxon>
    </lineage>
</organism>
<dbReference type="InterPro" id="IPR011990">
    <property type="entry name" value="TPR-like_helical_dom_sf"/>
</dbReference>
<dbReference type="AlphaFoldDB" id="A0A0A2MBZ7"/>
<proteinExistence type="predicted"/>
<reference evidence="1 2" key="1">
    <citation type="submission" date="2013-09" db="EMBL/GenBank/DDBJ databases">
        <authorList>
            <person name="Zeng Z."/>
            <person name="Chen C."/>
        </authorList>
    </citation>
    <scope>NUCLEOTIDE SEQUENCE [LARGE SCALE GENOMIC DNA]</scope>
    <source>
        <strain evidence="1 2">GH29-5</strain>
    </source>
</reference>
<dbReference type="Proteomes" id="UP000030121">
    <property type="component" value="Unassembled WGS sequence"/>
</dbReference>
<sequence length="183" mass="22094">MKIELLEKNEWEYRRLMSVAEFKMRYLEGDPEIDLLKAIFLKPNSLEAHEAYVEWFLYYKKHTLCYKNDNNENYNRVIQIYTKIIDLDTNYTVLKTGKDKLMYRLGSNYDSEKKQLTLKLKLFALACVQHKLWYKAITNYKEILKIFPENQYAKEQLSLCSLKIQRTDDYKNPLDNYLDLSKN</sequence>
<evidence type="ECO:0000313" key="2">
    <source>
        <dbReference type="Proteomes" id="UP000030121"/>
    </source>
</evidence>
<comment type="caution">
    <text evidence="1">The sequence shown here is derived from an EMBL/GenBank/DDBJ whole genome shotgun (WGS) entry which is preliminary data.</text>
</comment>
<dbReference type="RefSeq" id="WP_026980695.1">
    <property type="nucleotide sequence ID" value="NZ_AUCZ01000011.1"/>
</dbReference>